<evidence type="ECO:0000313" key="1">
    <source>
        <dbReference type="EMBL" id="AAF68026.1"/>
    </source>
</evidence>
<accession>Q9NG77</accession>
<organism evidence="1">
    <name type="scientific">Drosophila melanogaster</name>
    <name type="common">Fruit fly</name>
    <dbReference type="NCBI Taxonomy" id="7227"/>
    <lineage>
        <taxon>Eukaryota</taxon>
        <taxon>Metazoa</taxon>
        <taxon>Ecdysozoa</taxon>
        <taxon>Arthropoda</taxon>
        <taxon>Hexapoda</taxon>
        <taxon>Insecta</taxon>
        <taxon>Pterygota</taxon>
        <taxon>Neoptera</taxon>
        <taxon>Endopterygota</taxon>
        <taxon>Diptera</taxon>
        <taxon>Brachycera</taxon>
        <taxon>Muscomorpha</taxon>
        <taxon>Ephydroidea</taxon>
        <taxon>Drosophilidae</taxon>
        <taxon>Drosophila</taxon>
        <taxon>Sophophora</taxon>
    </lineage>
</organism>
<proteinExistence type="evidence at transcript level"/>
<sequence length="88" mass="10751">MSFINYTFRLLLSMPHMKVIQEMEKLKTLWLMKLSMMGPWIREKSNFRSCNAAYFPIKQNNPTTRRIRQGTFNHNQIKKYACEKYKWI</sequence>
<reference evidence="1" key="1">
    <citation type="thesis" date="2000" institute="Manipal Academy of Higher Education (MAHE)" country="Manipal, India">
        <title>Characterization of olf413 - an olfactory mutation in Drosophila melanogaster.</title>
        <authorList>
            <person name="Tickoo S."/>
        </authorList>
    </citation>
    <scope>NUCLEOTIDE SEQUENCE</scope>
</reference>
<dbReference type="EMBL" id="AF257740">
    <property type="protein sequence ID" value="AAF68026.1"/>
    <property type="molecule type" value="mRNA"/>
</dbReference>
<protein>
    <submittedName>
        <fullName evidence="1">Uncharacterized protein</fullName>
    </submittedName>
</protein>
<name>Q9NG77_DROME</name>
<dbReference type="AlphaFoldDB" id="Q9NG77"/>